<dbReference type="RefSeq" id="WP_345266979.1">
    <property type="nucleotide sequence ID" value="NZ_BAABHB010000003.1"/>
</dbReference>
<keyword evidence="3" id="KW-1185">Reference proteome</keyword>
<evidence type="ECO:0000313" key="3">
    <source>
        <dbReference type="Proteomes" id="UP001500936"/>
    </source>
</evidence>
<sequence length="219" mass="24841">MRKIVSMLLLVIPVTVTLAQDDYVNRPRISFETPFNRYVTFNMSAHYGVAVPMGTQTNYINRVSPANAVVQMEWMFPQRFSLGLLSGYQYTQERLPRQVYQFDSEAISAVQTRTLTIIPAMATAAYYFTDNAAAFRPYVQLGGGVARVNYTKFWGTLADQEARFSGAIAPAVGFKLFGRREGGLGLDVRAQYQQIFYNYAEINNNQNLLLSAGLTYRWY</sequence>
<comment type="caution">
    <text evidence="2">The sequence shown here is derived from an EMBL/GenBank/DDBJ whole genome shotgun (WGS) entry which is preliminary data.</text>
</comment>
<dbReference type="SUPFAM" id="SSF56925">
    <property type="entry name" value="OMPA-like"/>
    <property type="match status" value="1"/>
</dbReference>
<feature type="chain" id="PRO_5047361345" description="Outer membrane protein beta-barrel domain-containing protein" evidence="1">
    <location>
        <begin position="20"/>
        <end position="219"/>
    </location>
</feature>
<evidence type="ECO:0000313" key="2">
    <source>
        <dbReference type="EMBL" id="GAA4404621.1"/>
    </source>
</evidence>
<protein>
    <recommendedName>
        <fullName evidence="4">Outer membrane protein beta-barrel domain-containing protein</fullName>
    </recommendedName>
</protein>
<evidence type="ECO:0000256" key="1">
    <source>
        <dbReference type="SAM" id="SignalP"/>
    </source>
</evidence>
<feature type="signal peptide" evidence="1">
    <location>
        <begin position="1"/>
        <end position="19"/>
    </location>
</feature>
<proteinExistence type="predicted"/>
<name>A0ABP8KEW2_9BACT</name>
<gene>
    <name evidence="2" type="ORF">GCM10023187_22220</name>
</gene>
<reference evidence="3" key="1">
    <citation type="journal article" date="2019" name="Int. J. Syst. Evol. Microbiol.">
        <title>The Global Catalogue of Microorganisms (GCM) 10K type strain sequencing project: providing services to taxonomists for standard genome sequencing and annotation.</title>
        <authorList>
            <consortium name="The Broad Institute Genomics Platform"/>
            <consortium name="The Broad Institute Genome Sequencing Center for Infectious Disease"/>
            <person name="Wu L."/>
            <person name="Ma J."/>
        </authorList>
    </citation>
    <scope>NUCLEOTIDE SEQUENCE [LARGE SCALE GENOMIC DNA]</scope>
    <source>
        <strain evidence="3">JCM 17925</strain>
    </source>
</reference>
<dbReference type="EMBL" id="BAABHB010000003">
    <property type="protein sequence ID" value="GAA4404621.1"/>
    <property type="molecule type" value="Genomic_DNA"/>
</dbReference>
<dbReference type="Gene3D" id="2.40.160.20">
    <property type="match status" value="1"/>
</dbReference>
<keyword evidence="1" id="KW-0732">Signal</keyword>
<accession>A0ABP8KEW2</accession>
<organism evidence="2 3">
    <name type="scientific">Nibrella viscosa</name>
    <dbReference type="NCBI Taxonomy" id="1084524"/>
    <lineage>
        <taxon>Bacteria</taxon>
        <taxon>Pseudomonadati</taxon>
        <taxon>Bacteroidota</taxon>
        <taxon>Cytophagia</taxon>
        <taxon>Cytophagales</taxon>
        <taxon>Spirosomataceae</taxon>
        <taxon>Nibrella</taxon>
    </lineage>
</organism>
<dbReference type="Proteomes" id="UP001500936">
    <property type="component" value="Unassembled WGS sequence"/>
</dbReference>
<evidence type="ECO:0008006" key="4">
    <source>
        <dbReference type="Google" id="ProtNLM"/>
    </source>
</evidence>
<dbReference type="InterPro" id="IPR011250">
    <property type="entry name" value="OMP/PagP_B-barrel"/>
</dbReference>